<keyword evidence="8 11" id="KW-0333">Golgi apparatus</keyword>
<dbReference type="EMBL" id="REGN01002123">
    <property type="protein sequence ID" value="RNA30098.1"/>
    <property type="molecule type" value="Genomic_DNA"/>
</dbReference>
<keyword evidence="6" id="KW-0735">Signal-anchor</keyword>
<evidence type="ECO:0000256" key="11">
    <source>
        <dbReference type="RuleBase" id="RU363063"/>
    </source>
</evidence>
<keyword evidence="7" id="KW-1133">Transmembrane helix</keyword>
<dbReference type="PANTHER" id="PTHR11214:SF349">
    <property type="entry name" value="BETA-1,3-GALACTOSYLTRANSFERASE BRN"/>
    <property type="match status" value="1"/>
</dbReference>
<dbReference type="GO" id="GO:0016758">
    <property type="term" value="F:hexosyltransferase activity"/>
    <property type="evidence" value="ECO:0007669"/>
    <property type="project" value="InterPro"/>
</dbReference>
<dbReference type="PANTHER" id="PTHR11214">
    <property type="entry name" value="BETA-1,3-N-ACETYLGLUCOSAMINYLTRANSFERASE"/>
    <property type="match status" value="1"/>
</dbReference>
<gene>
    <name evidence="12" type="ORF">BpHYR1_000667</name>
</gene>
<protein>
    <recommendedName>
        <fullName evidence="11">Hexosyltransferase</fullName>
        <ecNumber evidence="11">2.4.1.-</ecNumber>
    </recommendedName>
</protein>
<evidence type="ECO:0000256" key="3">
    <source>
        <dbReference type="ARBA" id="ARBA00022676"/>
    </source>
</evidence>
<keyword evidence="5" id="KW-0812">Transmembrane</keyword>
<keyword evidence="3 11" id="KW-0328">Glycosyltransferase</keyword>
<evidence type="ECO:0000256" key="1">
    <source>
        <dbReference type="ARBA" id="ARBA00004323"/>
    </source>
</evidence>
<evidence type="ECO:0000256" key="2">
    <source>
        <dbReference type="ARBA" id="ARBA00008661"/>
    </source>
</evidence>
<evidence type="ECO:0000256" key="6">
    <source>
        <dbReference type="ARBA" id="ARBA00022968"/>
    </source>
</evidence>
<accession>A0A3M7S3C1</accession>
<evidence type="ECO:0000256" key="9">
    <source>
        <dbReference type="ARBA" id="ARBA00023136"/>
    </source>
</evidence>
<evidence type="ECO:0000256" key="8">
    <source>
        <dbReference type="ARBA" id="ARBA00023034"/>
    </source>
</evidence>
<keyword evidence="13" id="KW-1185">Reference proteome</keyword>
<name>A0A3M7S3C1_BRAPC</name>
<evidence type="ECO:0000313" key="12">
    <source>
        <dbReference type="EMBL" id="RNA30098.1"/>
    </source>
</evidence>
<dbReference type="AlphaFoldDB" id="A0A3M7S3C1"/>
<keyword evidence="4 12" id="KW-0808">Transferase</keyword>
<evidence type="ECO:0000313" key="13">
    <source>
        <dbReference type="Proteomes" id="UP000276133"/>
    </source>
</evidence>
<proteinExistence type="inferred from homology"/>
<evidence type="ECO:0000256" key="10">
    <source>
        <dbReference type="ARBA" id="ARBA00023180"/>
    </source>
</evidence>
<organism evidence="12 13">
    <name type="scientific">Brachionus plicatilis</name>
    <name type="common">Marine rotifer</name>
    <name type="synonym">Brachionus muelleri</name>
    <dbReference type="NCBI Taxonomy" id="10195"/>
    <lineage>
        <taxon>Eukaryota</taxon>
        <taxon>Metazoa</taxon>
        <taxon>Spiralia</taxon>
        <taxon>Gnathifera</taxon>
        <taxon>Rotifera</taxon>
        <taxon>Eurotatoria</taxon>
        <taxon>Monogononta</taxon>
        <taxon>Pseudotrocha</taxon>
        <taxon>Ploima</taxon>
        <taxon>Brachionidae</taxon>
        <taxon>Brachionus</taxon>
    </lineage>
</organism>
<dbReference type="GO" id="GO:0008194">
    <property type="term" value="F:UDP-glycosyltransferase activity"/>
    <property type="evidence" value="ECO:0007669"/>
    <property type="project" value="TreeGrafter"/>
</dbReference>
<comment type="subcellular location">
    <subcellularLocation>
        <location evidence="1 11">Golgi apparatus membrane</location>
        <topology evidence="1 11">Single-pass type II membrane protein</topology>
    </subcellularLocation>
</comment>
<keyword evidence="9" id="KW-0472">Membrane</keyword>
<sequence length="306" mass="35844">MPRSDLEIRSMVPREIDDIKIIEYVDVNNLNFSFILKAEKTCQTTKDEKLLAVIMVKSKLNHFKHRSAIRKTWGNLDKNARIRKVFLIGLPSPEESDAAQIRADKIDLARENQLFGDIVQQNFYDEYYNNTLKTIMGLKWINFYCQSSNFYAFIDDDYFLNPKLLVSYLQNEVKDSMLQNLYAGYVFGKSSPMRHLISKWYISLKDYPYSKFPPYIAAGFFILSRETAGYFYVASKVLEYFKFDDIYMGILAKKLNIEPQNLPTVYFYQPSFSVDFYSKHVMASHGFSPNKLENVWKQIGGFVKFP</sequence>
<dbReference type="FunFam" id="3.90.550.50:FF:000001">
    <property type="entry name" value="Hexosyltransferase"/>
    <property type="match status" value="1"/>
</dbReference>
<evidence type="ECO:0000256" key="5">
    <source>
        <dbReference type="ARBA" id="ARBA00022692"/>
    </source>
</evidence>
<evidence type="ECO:0000256" key="4">
    <source>
        <dbReference type="ARBA" id="ARBA00022679"/>
    </source>
</evidence>
<comment type="similarity">
    <text evidence="2 11">Belongs to the glycosyltransferase 31 family.</text>
</comment>
<dbReference type="STRING" id="10195.A0A3M7S3C1"/>
<dbReference type="InterPro" id="IPR002659">
    <property type="entry name" value="Glyco_trans_31"/>
</dbReference>
<dbReference type="GO" id="GO:0006493">
    <property type="term" value="P:protein O-linked glycosylation"/>
    <property type="evidence" value="ECO:0007669"/>
    <property type="project" value="TreeGrafter"/>
</dbReference>
<keyword evidence="10" id="KW-0325">Glycoprotein</keyword>
<dbReference type="EC" id="2.4.1.-" evidence="11"/>
<comment type="caution">
    <text evidence="12">The sequence shown here is derived from an EMBL/GenBank/DDBJ whole genome shotgun (WGS) entry which is preliminary data.</text>
</comment>
<reference evidence="12 13" key="1">
    <citation type="journal article" date="2018" name="Sci. Rep.">
        <title>Genomic signatures of local adaptation to the degree of environmental predictability in rotifers.</title>
        <authorList>
            <person name="Franch-Gras L."/>
            <person name="Hahn C."/>
            <person name="Garcia-Roger E.M."/>
            <person name="Carmona M.J."/>
            <person name="Serra M."/>
            <person name="Gomez A."/>
        </authorList>
    </citation>
    <scope>NUCLEOTIDE SEQUENCE [LARGE SCALE GENOMIC DNA]</scope>
    <source>
        <strain evidence="12">HYR1</strain>
    </source>
</reference>
<dbReference type="Gene3D" id="3.90.550.50">
    <property type="match status" value="1"/>
</dbReference>
<evidence type="ECO:0000256" key="7">
    <source>
        <dbReference type="ARBA" id="ARBA00022989"/>
    </source>
</evidence>
<dbReference type="Proteomes" id="UP000276133">
    <property type="component" value="Unassembled WGS sequence"/>
</dbReference>
<dbReference type="OrthoDB" id="5957813at2759"/>
<dbReference type="GO" id="GO:0000139">
    <property type="term" value="C:Golgi membrane"/>
    <property type="evidence" value="ECO:0007669"/>
    <property type="project" value="UniProtKB-SubCell"/>
</dbReference>
<dbReference type="Pfam" id="PF01762">
    <property type="entry name" value="Galactosyl_T"/>
    <property type="match status" value="1"/>
</dbReference>